<evidence type="ECO:0000256" key="1">
    <source>
        <dbReference type="ARBA" id="ARBA00004071"/>
    </source>
</evidence>
<protein>
    <recommendedName>
        <fullName evidence="3">alpha-L-fucosidase</fullName>
        <ecNumber evidence="3">3.2.1.51</ecNumber>
    </recommendedName>
</protein>
<evidence type="ECO:0000259" key="8">
    <source>
        <dbReference type="Pfam" id="PF01120"/>
    </source>
</evidence>
<feature type="site" description="May be important for catalysis" evidence="7">
    <location>
        <position position="279"/>
    </location>
</feature>
<dbReference type="SMART" id="SM00812">
    <property type="entry name" value="Alpha_L_fucos"/>
    <property type="match status" value="1"/>
</dbReference>
<dbReference type="GO" id="GO:0004560">
    <property type="term" value="F:alpha-L-fucosidase activity"/>
    <property type="evidence" value="ECO:0007669"/>
    <property type="project" value="InterPro"/>
</dbReference>
<keyword evidence="10" id="KW-1185">Reference proteome</keyword>
<dbReference type="GO" id="GO:0016139">
    <property type="term" value="P:glycoside catabolic process"/>
    <property type="evidence" value="ECO:0007669"/>
    <property type="project" value="TreeGrafter"/>
</dbReference>
<evidence type="ECO:0000313" key="10">
    <source>
        <dbReference type="Proteomes" id="UP000315364"/>
    </source>
</evidence>
<dbReference type="PANTHER" id="PTHR10030">
    <property type="entry name" value="ALPHA-L-FUCOSIDASE"/>
    <property type="match status" value="1"/>
</dbReference>
<dbReference type="GO" id="GO:0006004">
    <property type="term" value="P:fucose metabolic process"/>
    <property type="evidence" value="ECO:0007669"/>
    <property type="project" value="InterPro"/>
</dbReference>
<dbReference type="InterPro" id="IPR000933">
    <property type="entry name" value="Glyco_hydro_29"/>
</dbReference>
<feature type="domain" description="Glycoside hydrolase family 29 N-terminal" evidence="8">
    <location>
        <begin position="23"/>
        <end position="346"/>
    </location>
</feature>
<evidence type="ECO:0000256" key="7">
    <source>
        <dbReference type="PIRSR" id="PIRSR001092-1"/>
    </source>
</evidence>
<dbReference type="PANTHER" id="PTHR10030:SF37">
    <property type="entry name" value="ALPHA-L-FUCOSIDASE-RELATED"/>
    <property type="match status" value="1"/>
</dbReference>
<dbReference type="InterPro" id="IPR016286">
    <property type="entry name" value="FUC_metazoa-typ"/>
</dbReference>
<evidence type="ECO:0000313" key="9">
    <source>
        <dbReference type="EMBL" id="QDZ09887.1"/>
    </source>
</evidence>
<keyword evidence="4" id="KW-0732">Signal</keyword>
<evidence type="ECO:0000256" key="3">
    <source>
        <dbReference type="ARBA" id="ARBA00012662"/>
    </source>
</evidence>
<gene>
    <name evidence="9" type="ORF">FPZ08_03495</name>
</gene>
<evidence type="ECO:0000256" key="6">
    <source>
        <dbReference type="ARBA" id="ARBA00023295"/>
    </source>
</evidence>
<comment type="similarity">
    <text evidence="2">Belongs to the glycosyl hydrolase 29 family.</text>
</comment>
<accession>A0A5B8LNK2</accession>
<dbReference type="KEGG" id="dea:FPZ08_03495"/>
<dbReference type="PRINTS" id="PR00741">
    <property type="entry name" value="GLHYDRLASE29"/>
</dbReference>
<dbReference type="Proteomes" id="UP000315364">
    <property type="component" value="Chromosome"/>
</dbReference>
<evidence type="ECO:0000256" key="2">
    <source>
        <dbReference type="ARBA" id="ARBA00007951"/>
    </source>
</evidence>
<proteinExistence type="inferred from homology"/>
<dbReference type="Gene3D" id="3.20.20.80">
    <property type="entry name" value="Glycosidases"/>
    <property type="match status" value="1"/>
</dbReference>
<dbReference type="EC" id="3.2.1.51" evidence="3"/>
<reference evidence="9 10" key="1">
    <citation type="submission" date="2019-07" db="EMBL/GenBank/DDBJ databases">
        <title>Full genome sequence of Devosia sp. Gsoil 520.</title>
        <authorList>
            <person name="Im W.-T."/>
        </authorList>
    </citation>
    <scope>NUCLEOTIDE SEQUENCE [LARGE SCALE GENOMIC DNA]</scope>
    <source>
        <strain evidence="9 10">Gsoil 520</strain>
    </source>
</reference>
<dbReference type="InterPro" id="IPR017853">
    <property type="entry name" value="GH"/>
</dbReference>
<organism evidence="9 10">
    <name type="scientific">Devosia ginsengisoli</name>
    <dbReference type="NCBI Taxonomy" id="400770"/>
    <lineage>
        <taxon>Bacteria</taxon>
        <taxon>Pseudomonadati</taxon>
        <taxon>Pseudomonadota</taxon>
        <taxon>Alphaproteobacteria</taxon>
        <taxon>Hyphomicrobiales</taxon>
        <taxon>Devosiaceae</taxon>
        <taxon>Devosia</taxon>
    </lineage>
</organism>
<dbReference type="OrthoDB" id="7176684at2"/>
<evidence type="ECO:0000256" key="4">
    <source>
        <dbReference type="ARBA" id="ARBA00022729"/>
    </source>
</evidence>
<keyword evidence="5" id="KW-0378">Hydrolase</keyword>
<comment type="function">
    <text evidence="1">Alpha-L-fucosidase is responsible for hydrolyzing the alpha-1,6-linked fucose joined to the reducing-end N-acetylglucosamine of the carbohydrate moieties of glycoproteins.</text>
</comment>
<keyword evidence="6" id="KW-0326">Glycosidase</keyword>
<dbReference type="SUPFAM" id="SSF51445">
    <property type="entry name" value="(Trans)glycosidases"/>
    <property type="match status" value="1"/>
</dbReference>
<dbReference type="PIRSF" id="PIRSF001092">
    <property type="entry name" value="Alpha-L-fucosidase"/>
    <property type="match status" value="1"/>
</dbReference>
<dbReference type="InterPro" id="IPR057739">
    <property type="entry name" value="Glyco_hydro_29_N"/>
</dbReference>
<dbReference type="GO" id="GO:0005764">
    <property type="term" value="C:lysosome"/>
    <property type="evidence" value="ECO:0007669"/>
    <property type="project" value="TreeGrafter"/>
</dbReference>
<dbReference type="AlphaFoldDB" id="A0A5B8LNK2"/>
<dbReference type="EMBL" id="CP042304">
    <property type="protein sequence ID" value="QDZ09887.1"/>
    <property type="molecule type" value="Genomic_DNA"/>
</dbReference>
<sequence>MGKTLGFGAVRVREDDVVNIGDSEGKAWFTQDRFGMFIHFGLYALAARHEWVQNHEEIAPEDYVRYFERFDPDLYDPRQWARHARQAGMKYVVLTAKHHEGFCLWDSKFTDYKATNTPYGKDLLKPFVEAFRAEGLKVGFYYSLLDWHHPEFPIDGIHPLRNHPAALALNKSRDVRKYAEYMRNQVTELLSDFGEISVIWFDFSYPDRDYRGMAGKGRADWESEELIGLVRRLQPDIIVGDRLDLPTDGNFPKDLATPEQYTPRVAPTASGKPVRWEVCHTFSGSWGYHRDESTWKDAGQLINLLVDTVALGGNLLMNVGPTGRGLFDARAVEALQVYGRWLDMNGRAIYGAGASAHVAPNGYRFTQKDNRLYLHVQTWPFRHIHIEGLAGRVKYAQFLHDASEIRWLDPDEAVETNTGVAVGDGILTLELPVIKPDVVVPVIELVLGD</sequence>
<name>A0A5B8LNK2_9HYPH</name>
<dbReference type="Pfam" id="PF01120">
    <property type="entry name" value="Alpha_L_fucos"/>
    <property type="match status" value="1"/>
</dbReference>
<evidence type="ECO:0000256" key="5">
    <source>
        <dbReference type="ARBA" id="ARBA00022801"/>
    </source>
</evidence>